<dbReference type="OrthoDB" id="9808770at2"/>
<accession>A0A1G7QKG8</accession>
<dbReference type="STRING" id="120956.SAMN05421791_102105"/>
<proteinExistence type="predicted"/>
<dbReference type="EMBL" id="FNCK01000002">
    <property type="protein sequence ID" value="SDF98399.1"/>
    <property type="molecule type" value="Genomic_DNA"/>
</dbReference>
<dbReference type="SUPFAM" id="SSF46785">
    <property type="entry name" value="Winged helix' DNA-binding domain"/>
    <property type="match status" value="1"/>
</dbReference>
<evidence type="ECO:0000256" key="4">
    <source>
        <dbReference type="SAM" id="Coils"/>
    </source>
</evidence>
<evidence type="ECO:0000313" key="6">
    <source>
        <dbReference type="EMBL" id="SDF98399.1"/>
    </source>
</evidence>
<protein>
    <submittedName>
        <fullName evidence="6">GntR family transcriptional regulator</fullName>
    </submittedName>
</protein>
<dbReference type="AlphaFoldDB" id="A0A1G7QKG8"/>
<evidence type="ECO:0000256" key="2">
    <source>
        <dbReference type="ARBA" id="ARBA00023125"/>
    </source>
</evidence>
<keyword evidence="2" id="KW-0238">DNA-binding</keyword>
<dbReference type="RefSeq" id="WP_090289196.1">
    <property type="nucleotide sequence ID" value="NZ_FNCK01000002.1"/>
</dbReference>
<keyword evidence="3" id="KW-0804">Transcription</keyword>
<reference evidence="6 7" key="1">
    <citation type="submission" date="2016-10" db="EMBL/GenBank/DDBJ databases">
        <authorList>
            <person name="de Groot N.N."/>
        </authorList>
    </citation>
    <scope>NUCLEOTIDE SEQUENCE [LARGE SCALE GENOMIC DNA]</scope>
    <source>
        <strain evidence="6 7">ATCC BAA-466</strain>
    </source>
</reference>
<keyword evidence="7" id="KW-1185">Reference proteome</keyword>
<evidence type="ECO:0000259" key="5">
    <source>
        <dbReference type="PROSITE" id="PS50949"/>
    </source>
</evidence>
<dbReference type="InterPro" id="IPR000524">
    <property type="entry name" value="Tscrpt_reg_HTH_GntR"/>
</dbReference>
<name>A0A1G7QKG8_9LACT</name>
<evidence type="ECO:0000256" key="1">
    <source>
        <dbReference type="ARBA" id="ARBA00023015"/>
    </source>
</evidence>
<dbReference type="Pfam" id="PF00392">
    <property type="entry name" value="GntR"/>
    <property type="match status" value="1"/>
</dbReference>
<dbReference type="SMART" id="SM00345">
    <property type="entry name" value="HTH_GNTR"/>
    <property type="match status" value="1"/>
</dbReference>
<dbReference type="CDD" id="cd07377">
    <property type="entry name" value="WHTH_GntR"/>
    <property type="match status" value="1"/>
</dbReference>
<feature type="domain" description="HTH gntR-type" evidence="5">
    <location>
        <begin position="11"/>
        <end position="79"/>
    </location>
</feature>
<evidence type="ECO:0000256" key="3">
    <source>
        <dbReference type="ARBA" id="ARBA00023163"/>
    </source>
</evidence>
<keyword evidence="1" id="KW-0805">Transcription regulation</keyword>
<keyword evidence="4" id="KW-0175">Coiled coil</keyword>
<dbReference type="GO" id="GO:0003700">
    <property type="term" value="F:DNA-binding transcription factor activity"/>
    <property type="evidence" value="ECO:0007669"/>
    <property type="project" value="InterPro"/>
</dbReference>
<dbReference type="InterPro" id="IPR036388">
    <property type="entry name" value="WH-like_DNA-bd_sf"/>
</dbReference>
<dbReference type="InterPro" id="IPR036390">
    <property type="entry name" value="WH_DNA-bd_sf"/>
</dbReference>
<dbReference type="Proteomes" id="UP000199708">
    <property type="component" value="Unassembled WGS sequence"/>
</dbReference>
<dbReference type="GO" id="GO:0003677">
    <property type="term" value="F:DNA binding"/>
    <property type="evidence" value="ECO:0007669"/>
    <property type="project" value="UniProtKB-KW"/>
</dbReference>
<evidence type="ECO:0000313" key="7">
    <source>
        <dbReference type="Proteomes" id="UP000199708"/>
    </source>
</evidence>
<sequence>MNILISKLNPKPIYEQIKEQIIQAILNGDVNEGDLLPSVRGLAKDLKISVITTKRAYEDLEREGYVTSVVGKGTYIAQQDRDFIRRKYLKRMEELTKKLLEENQMLGLSLEEIKEMVERIFKEV</sequence>
<organism evidence="6 7">
    <name type="scientific">Facklamia miroungae</name>
    <dbReference type="NCBI Taxonomy" id="120956"/>
    <lineage>
        <taxon>Bacteria</taxon>
        <taxon>Bacillati</taxon>
        <taxon>Bacillota</taxon>
        <taxon>Bacilli</taxon>
        <taxon>Lactobacillales</taxon>
        <taxon>Aerococcaceae</taxon>
        <taxon>Facklamia</taxon>
    </lineage>
</organism>
<dbReference type="PANTHER" id="PTHR38445:SF7">
    <property type="entry name" value="GNTR-FAMILY TRANSCRIPTIONAL REGULATOR"/>
    <property type="match status" value="1"/>
</dbReference>
<dbReference type="PROSITE" id="PS50949">
    <property type="entry name" value="HTH_GNTR"/>
    <property type="match status" value="1"/>
</dbReference>
<dbReference type="PANTHER" id="PTHR38445">
    <property type="entry name" value="HTH-TYPE TRANSCRIPTIONAL REPRESSOR YTRA"/>
    <property type="match status" value="1"/>
</dbReference>
<gene>
    <name evidence="6" type="ORF">SAMN05421791_102105</name>
</gene>
<dbReference type="Gene3D" id="1.10.10.10">
    <property type="entry name" value="Winged helix-like DNA-binding domain superfamily/Winged helix DNA-binding domain"/>
    <property type="match status" value="1"/>
</dbReference>
<feature type="coiled-coil region" evidence="4">
    <location>
        <begin position="43"/>
        <end position="105"/>
    </location>
</feature>